<sequence>MGGKRNSCGITMQDIIVKRNDTRVQTNVLDAAINDLPPQILSSQQPYVQNQSQSYVPNQLNSLTQPQIQANGQPEPNLQRSNMISSTKGVSRGQGAARPCNEWGSGTRLRVRFNANSRIAGPGKKKLQSALGVLARNSSKVSLTYPSFFYMTSYIIDDIWKEVQEIAKKNKKHRALLRYPHRTGRTDFDDVIDVMKAFGMDTSCLDIFIATHMPKNGILLDDNRRILFENIKERLSQVLEEDDIGALNKQVFNGLITQEGHGRMLCLGRGAHPIELQCISTPTPITLDSISEVLQILIQKAGEKLQSKARAKGRAEVTSGLENFFTTIVAEANQASHMTLRGEYNVNRQVHHFHSYD</sequence>
<dbReference type="Pfam" id="PF03004">
    <property type="entry name" value="Transposase_24"/>
    <property type="match status" value="1"/>
</dbReference>
<protein>
    <submittedName>
        <fullName evidence="1">Uncharacterized protein</fullName>
    </submittedName>
</protein>
<organism evidence="1 2">
    <name type="scientific">Cinchona calisaya</name>
    <dbReference type="NCBI Taxonomy" id="153742"/>
    <lineage>
        <taxon>Eukaryota</taxon>
        <taxon>Viridiplantae</taxon>
        <taxon>Streptophyta</taxon>
        <taxon>Embryophyta</taxon>
        <taxon>Tracheophyta</taxon>
        <taxon>Spermatophyta</taxon>
        <taxon>Magnoliopsida</taxon>
        <taxon>eudicotyledons</taxon>
        <taxon>Gunneridae</taxon>
        <taxon>Pentapetalae</taxon>
        <taxon>asterids</taxon>
        <taxon>lamiids</taxon>
        <taxon>Gentianales</taxon>
        <taxon>Rubiaceae</taxon>
        <taxon>Cinchonoideae</taxon>
        <taxon>Cinchoneae</taxon>
        <taxon>Cinchona</taxon>
    </lineage>
</organism>
<gene>
    <name evidence="1" type="ORF">ACH5RR_037109</name>
</gene>
<comment type="caution">
    <text evidence="1">The sequence shown here is derived from an EMBL/GenBank/DDBJ whole genome shotgun (WGS) entry which is preliminary data.</text>
</comment>
<dbReference type="Proteomes" id="UP001630127">
    <property type="component" value="Unassembled WGS sequence"/>
</dbReference>
<dbReference type="EMBL" id="JBJUIK010000015">
    <property type="protein sequence ID" value="KAL3502660.1"/>
    <property type="molecule type" value="Genomic_DNA"/>
</dbReference>
<evidence type="ECO:0000313" key="1">
    <source>
        <dbReference type="EMBL" id="KAL3502660.1"/>
    </source>
</evidence>
<proteinExistence type="predicted"/>
<dbReference type="InterPro" id="IPR004252">
    <property type="entry name" value="Probable_transposase_24"/>
</dbReference>
<accession>A0ABD2YA09</accession>
<keyword evidence="2" id="KW-1185">Reference proteome</keyword>
<dbReference type="AlphaFoldDB" id="A0ABD2YA09"/>
<name>A0ABD2YA09_9GENT</name>
<evidence type="ECO:0000313" key="2">
    <source>
        <dbReference type="Proteomes" id="UP001630127"/>
    </source>
</evidence>
<reference evidence="1 2" key="1">
    <citation type="submission" date="2024-11" db="EMBL/GenBank/DDBJ databases">
        <title>A near-complete genome assembly of Cinchona calisaya.</title>
        <authorList>
            <person name="Lian D.C."/>
            <person name="Zhao X.W."/>
            <person name="Wei L."/>
        </authorList>
    </citation>
    <scope>NUCLEOTIDE SEQUENCE [LARGE SCALE GENOMIC DNA]</scope>
    <source>
        <tissue evidence="1">Nenye</tissue>
    </source>
</reference>